<protein>
    <submittedName>
        <fullName evidence="1">Uncharacterized protein</fullName>
    </submittedName>
</protein>
<organism evidence="1">
    <name type="scientific">Anguilla anguilla</name>
    <name type="common">European freshwater eel</name>
    <name type="synonym">Muraena anguilla</name>
    <dbReference type="NCBI Taxonomy" id="7936"/>
    <lineage>
        <taxon>Eukaryota</taxon>
        <taxon>Metazoa</taxon>
        <taxon>Chordata</taxon>
        <taxon>Craniata</taxon>
        <taxon>Vertebrata</taxon>
        <taxon>Euteleostomi</taxon>
        <taxon>Actinopterygii</taxon>
        <taxon>Neopterygii</taxon>
        <taxon>Teleostei</taxon>
        <taxon>Anguilliformes</taxon>
        <taxon>Anguillidae</taxon>
        <taxon>Anguilla</taxon>
    </lineage>
</organism>
<dbReference type="AlphaFoldDB" id="A0A0E9VMY7"/>
<proteinExistence type="predicted"/>
<sequence>MQVYSPVVPLGPMVMMVNKMKSTSIFSL</sequence>
<reference evidence="1" key="2">
    <citation type="journal article" date="2015" name="Fish Shellfish Immunol.">
        <title>Early steps in the European eel (Anguilla anguilla)-Vibrio vulnificus interaction in the gills: Role of the RtxA13 toxin.</title>
        <authorList>
            <person name="Callol A."/>
            <person name="Pajuelo D."/>
            <person name="Ebbesson L."/>
            <person name="Teles M."/>
            <person name="MacKenzie S."/>
            <person name="Amaro C."/>
        </authorList>
    </citation>
    <scope>NUCLEOTIDE SEQUENCE</scope>
</reference>
<accession>A0A0E9VMY7</accession>
<dbReference type="EMBL" id="GBXM01029083">
    <property type="protein sequence ID" value="JAH79494.1"/>
    <property type="molecule type" value="Transcribed_RNA"/>
</dbReference>
<reference evidence="1" key="1">
    <citation type="submission" date="2014-11" db="EMBL/GenBank/DDBJ databases">
        <authorList>
            <person name="Amaro Gonzalez C."/>
        </authorList>
    </citation>
    <scope>NUCLEOTIDE SEQUENCE</scope>
</reference>
<name>A0A0E9VMY7_ANGAN</name>
<evidence type="ECO:0000313" key="1">
    <source>
        <dbReference type="EMBL" id="JAH79494.1"/>
    </source>
</evidence>